<dbReference type="Proteomes" id="UP000324222">
    <property type="component" value="Unassembled WGS sequence"/>
</dbReference>
<sequence length="90" mass="9778">MKGLIPAKPAKSMLTKTRTFVTLVTRGAIPQRRHRSDLRHSTASRRLIHAATNHAGCLPRAALRHEVTGGRHAEVQSSGTPVVAVPLKFP</sequence>
<dbReference type="EMBL" id="VSRR010107381">
    <property type="protein sequence ID" value="MPC96794.1"/>
    <property type="molecule type" value="Genomic_DNA"/>
</dbReference>
<accession>A0A5B7JWS8</accession>
<gene>
    <name evidence="1" type="ORF">E2C01_092072</name>
</gene>
<organism evidence="1 2">
    <name type="scientific">Portunus trituberculatus</name>
    <name type="common">Swimming crab</name>
    <name type="synonym">Neptunus trituberculatus</name>
    <dbReference type="NCBI Taxonomy" id="210409"/>
    <lineage>
        <taxon>Eukaryota</taxon>
        <taxon>Metazoa</taxon>
        <taxon>Ecdysozoa</taxon>
        <taxon>Arthropoda</taxon>
        <taxon>Crustacea</taxon>
        <taxon>Multicrustacea</taxon>
        <taxon>Malacostraca</taxon>
        <taxon>Eumalacostraca</taxon>
        <taxon>Eucarida</taxon>
        <taxon>Decapoda</taxon>
        <taxon>Pleocyemata</taxon>
        <taxon>Brachyura</taxon>
        <taxon>Eubrachyura</taxon>
        <taxon>Portunoidea</taxon>
        <taxon>Portunidae</taxon>
        <taxon>Portuninae</taxon>
        <taxon>Portunus</taxon>
    </lineage>
</organism>
<evidence type="ECO:0000313" key="2">
    <source>
        <dbReference type="Proteomes" id="UP000324222"/>
    </source>
</evidence>
<dbReference type="AlphaFoldDB" id="A0A5B7JWS8"/>
<proteinExistence type="predicted"/>
<keyword evidence="2" id="KW-1185">Reference proteome</keyword>
<reference evidence="1 2" key="1">
    <citation type="submission" date="2019-05" db="EMBL/GenBank/DDBJ databases">
        <title>Another draft genome of Portunus trituberculatus and its Hox gene families provides insights of decapod evolution.</title>
        <authorList>
            <person name="Jeong J.-H."/>
            <person name="Song I."/>
            <person name="Kim S."/>
            <person name="Choi T."/>
            <person name="Kim D."/>
            <person name="Ryu S."/>
            <person name="Kim W."/>
        </authorList>
    </citation>
    <scope>NUCLEOTIDE SEQUENCE [LARGE SCALE GENOMIC DNA]</scope>
    <source>
        <tissue evidence="1">Muscle</tissue>
    </source>
</reference>
<evidence type="ECO:0000313" key="1">
    <source>
        <dbReference type="EMBL" id="MPC96794.1"/>
    </source>
</evidence>
<comment type="caution">
    <text evidence="1">The sequence shown here is derived from an EMBL/GenBank/DDBJ whole genome shotgun (WGS) entry which is preliminary data.</text>
</comment>
<name>A0A5B7JWS8_PORTR</name>
<protein>
    <submittedName>
        <fullName evidence="1">Uncharacterized protein</fullName>
    </submittedName>
</protein>